<keyword evidence="4" id="KW-0858">Xylan degradation</keyword>
<evidence type="ECO:0000313" key="5">
    <source>
        <dbReference type="Proteomes" id="UP000260823"/>
    </source>
</evidence>
<organism evidence="4 5">
    <name type="scientific">Mucilaginibacter terrenus</name>
    <dbReference type="NCBI Taxonomy" id="2482727"/>
    <lineage>
        <taxon>Bacteria</taxon>
        <taxon>Pseudomonadati</taxon>
        <taxon>Bacteroidota</taxon>
        <taxon>Sphingobacteriia</taxon>
        <taxon>Sphingobacteriales</taxon>
        <taxon>Sphingobacteriaceae</taxon>
        <taxon>Mucilaginibacter</taxon>
    </lineage>
</organism>
<accession>A0A3E2NYF4</accession>
<keyword evidence="4" id="KW-0624">Polysaccharide degradation</keyword>
<keyword evidence="4" id="KW-0119">Carbohydrate metabolism</keyword>
<proteinExistence type="predicted"/>
<dbReference type="GO" id="GO:0045493">
    <property type="term" value="P:xylan catabolic process"/>
    <property type="evidence" value="ECO:0007669"/>
    <property type="project" value="UniProtKB-KW"/>
</dbReference>
<dbReference type="InterPro" id="IPR017853">
    <property type="entry name" value="GH"/>
</dbReference>
<gene>
    <name evidence="4" type="ORF">DYU05_04230</name>
</gene>
<feature type="region of interest" description="Disordered" evidence="1">
    <location>
        <begin position="143"/>
        <end position="163"/>
    </location>
</feature>
<reference evidence="4 5" key="1">
    <citation type="submission" date="2018-08" db="EMBL/GenBank/DDBJ databases">
        <title>Mucilaginibacter terrae sp. nov., isolated from manganese diggings.</title>
        <authorList>
            <person name="Huang Y."/>
            <person name="Zhou Z."/>
        </authorList>
    </citation>
    <scope>NUCLEOTIDE SEQUENCE [LARGE SCALE GENOMIC DNA]</scope>
    <source>
        <strain evidence="4 5">ZH6</strain>
    </source>
</reference>
<dbReference type="Proteomes" id="UP000260823">
    <property type="component" value="Unassembled WGS sequence"/>
</dbReference>
<keyword evidence="4" id="KW-0378">Hydrolase</keyword>
<dbReference type="Gene3D" id="3.20.20.80">
    <property type="entry name" value="Glycosidases"/>
    <property type="match status" value="1"/>
</dbReference>
<name>A0A3E2NYF4_9SPHI</name>
<dbReference type="RefSeq" id="WP_117382950.1">
    <property type="nucleotide sequence ID" value="NZ_QWDE01000001.1"/>
</dbReference>
<feature type="domain" description="Glycoside hydrolase family 2 catalytic" evidence="3">
    <location>
        <begin position="182"/>
        <end position="293"/>
    </location>
</feature>
<sequence>MRKLSNLVVLPLLIFFVTATASAQAPKPKVKPIDKGKIWTVDKANKWYAEHKWMIGANFIPSTAINQLEMWQADTFDPATIDKELGYAEGIGFNTMRVFLHSVAYGVDPKGFKSRMNKYLEIANKHHIQTILVFFDDCWNPNPKPGKQPAPKAGIHNSGWAQDPGVREVKDPKQFNQLEGYFKDVMGEFKHDKRVILWDLYNEPGNSTKRDTSLALLTKVFTWARDVNPDQPVSVGLWAWDFEKLNAFQALNSDIITYHEYEDEKSHERVLQLLKTHGRPLICTEYMARSRNSTFQTILPLLKKENIGAINWGLVAGKTNTIYAWDTPMPQGGEPKLWFHDIFHKDGTPYKPEETSFIKQITTQPKTETLK</sequence>
<dbReference type="Pfam" id="PF02836">
    <property type="entry name" value="Glyco_hydro_2_C"/>
    <property type="match status" value="1"/>
</dbReference>
<evidence type="ECO:0000256" key="1">
    <source>
        <dbReference type="SAM" id="MobiDB-lite"/>
    </source>
</evidence>
<dbReference type="AlphaFoldDB" id="A0A3E2NYF4"/>
<feature type="signal peptide" evidence="2">
    <location>
        <begin position="1"/>
        <end position="21"/>
    </location>
</feature>
<dbReference type="OrthoDB" id="9774262at2"/>
<evidence type="ECO:0000256" key="2">
    <source>
        <dbReference type="SAM" id="SignalP"/>
    </source>
</evidence>
<protein>
    <submittedName>
        <fullName evidence="4">1,4-beta-xylanase</fullName>
    </submittedName>
</protein>
<dbReference type="GO" id="GO:0004553">
    <property type="term" value="F:hydrolase activity, hydrolyzing O-glycosyl compounds"/>
    <property type="evidence" value="ECO:0007669"/>
    <property type="project" value="InterPro"/>
</dbReference>
<keyword evidence="2" id="KW-0732">Signal</keyword>
<keyword evidence="4" id="KW-0326">Glycosidase</keyword>
<keyword evidence="5" id="KW-1185">Reference proteome</keyword>
<dbReference type="EMBL" id="QWDE01000001">
    <property type="protein sequence ID" value="RFZ86056.1"/>
    <property type="molecule type" value="Genomic_DNA"/>
</dbReference>
<feature type="chain" id="PRO_5017817899" evidence="2">
    <location>
        <begin position="22"/>
        <end position="371"/>
    </location>
</feature>
<dbReference type="InterPro" id="IPR006103">
    <property type="entry name" value="Glyco_hydro_2_cat"/>
</dbReference>
<evidence type="ECO:0000259" key="3">
    <source>
        <dbReference type="Pfam" id="PF02836"/>
    </source>
</evidence>
<comment type="caution">
    <text evidence="4">The sequence shown here is derived from an EMBL/GenBank/DDBJ whole genome shotgun (WGS) entry which is preliminary data.</text>
</comment>
<evidence type="ECO:0000313" key="4">
    <source>
        <dbReference type="EMBL" id="RFZ86056.1"/>
    </source>
</evidence>
<dbReference type="SUPFAM" id="SSF51445">
    <property type="entry name" value="(Trans)glycosidases"/>
    <property type="match status" value="1"/>
</dbReference>